<feature type="compositionally biased region" description="Low complexity" evidence="1">
    <location>
        <begin position="106"/>
        <end position="126"/>
    </location>
</feature>
<evidence type="ECO:0000313" key="3">
    <source>
        <dbReference type="Proteomes" id="UP000193642"/>
    </source>
</evidence>
<reference evidence="2 3" key="1">
    <citation type="submission" date="2016-07" db="EMBL/GenBank/DDBJ databases">
        <title>Pervasive Adenine N6-methylation of Active Genes in Fungi.</title>
        <authorList>
            <consortium name="DOE Joint Genome Institute"/>
            <person name="Mondo S.J."/>
            <person name="Dannebaum R.O."/>
            <person name="Kuo R.C."/>
            <person name="Labutti K."/>
            <person name="Haridas S."/>
            <person name="Kuo A."/>
            <person name="Salamov A."/>
            <person name="Ahrendt S.R."/>
            <person name="Lipzen A."/>
            <person name="Sullivan W."/>
            <person name="Andreopoulos W.B."/>
            <person name="Clum A."/>
            <person name="Lindquist E."/>
            <person name="Daum C."/>
            <person name="Ramamoorthy G.K."/>
            <person name="Gryganskyi A."/>
            <person name="Culley D."/>
            <person name="Magnuson J.K."/>
            <person name="James T.Y."/>
            <person name="O'Malley M.A."/>
            <person name="Stajich J.E."/>
            <person name="Spatafora J.W."/>
            <person name="Visel A."/>
            <person name="Grigoriev I.V."/>
        </authorList>
    </citation>
    <scope>NUCLEOTIDE SEQUENCE [LARGE SCALE GENOMIC DNA]</scope>
    <source>
        <strain evidence="2 3">JEL800</strain>
    </source>
</reference>
<evidence type="ECO:0000256" key="1">
    <source>
        <dbReference type="SAM" id="MobiDB-lite"/>
    </source>
</evidence>
<name>A0A1Y2CUQ1_9FUNG</name>
<feature type="compositionally biased region" description="Basic and acidic residues" evidence="1">
    <location>
        <begin position="127"/>
        <end position="138"/>
    </location>
</feature>
<dbReference type="Proteomes" id="UP000193642">
    <property type="component" value="Unassembled WGS sequence"/>
</dbReference>
<accession>A0A1Y2CUQ1</accession>
<keyword evidence="3" id="KW-1185">Reference proteome</keyword>
<dbReference type="AlphaFoldDB" id="A0A1Y2CUQ1"/>
<dbReference type="OrthoDB" id="10368939at2759"/>
<protein>
    <submittedName>
        <fullName evidence="2">Uncharacterized protein</fullName>
    </submittedName>
</protein>
<sequence length="153" mass="16642">MMPNEVLDMSVDEFVTKYGGSTAAVKAALLGKKRQGGEPGTVKQKKLRTDNMQFVPPSVLKKLNASHPSNLIPSTAAYSREQNGDEDEDADTSMFQNSIILSHTPYLPTTTTSTLFPLTKPSSSSEKSPEKSGKADFRARMGYLDSLLNAVKK</sequence>
<proteinExistence type="predicted"/>
<organism evidence="2 3">
    <name type="scientific">Rhizoclosmatium globosum</name>
    <dbReference type="NCBI Taxonomy" id="329046"/>
    <lineage>
        <taxon>Eukaryota</taxon>
        <taxon>Fungi</taxon>
        <taxon>Fungi incertae sedis</taxon>
        <taxon>Chytridiomycota</taxon>
        <taxon>Chytridiomycota incertae sedis</taxon>
        <taxon>Chytridiomycetes</taxon>
        <taxon>Chytridiales</taxon>
        <taxon>Chytriomycetaceae</taxon>
        <taxon>Rhizoclosmatium</taxon>
    </lineage>
</organism>
<feature type="region of interest" description="Disordered" evidence="1">
    <location>
        <begin position="33"/>
        <end position="94"/>
    </location>
</feature>
<evidence type="ECO:0000313" key="2">
    <source>
        <dbReference type="EMBL" id="ORY50778.1"/>
    </source>
</evidence>
<gene>
    <name evidence="2" type="ORF">BCR33DRAFT_712761</name>
</gene>
<feature type="region of interest" description="Disordered" evidence="1">
    <location>
        <begin position="106"/>
        <end position="138"/>
    </location>
</feature>
<comment type="caution">
    <text evidence="2">The sequence shown here is derived from an EMBL/GenBank/DDBJ whole genome shotgun (WGS) entry which is preliminary data.</text>
</comment>
<feature type="compositionally biased region" description="Polar residues" evidence="1">
    <location>
        <begin position="66"/>
        <end position="81"/>
    </location>
</feature>
<dbReference type="EMBL" id="MCGO01000006">
    <property type="protein sequence ID" value="ORY50778.1"/>
    <property type="molecule type" value="Genomic_DNA"/>
</dbReference>